<proteinExistence type="predicted"/>
<evidence type="ECO:0000256" key="1">
    <source>
        <dbReference type="SAM" id="MobiDB-lite"/>
    </source>
</evidence>
<keyword evidence="4" id="KW-1185">Reference proteome</keyword>
<feature type="compositionally biased region" description="Basic and acidic residues" evidence="1">
    <location>
        <begin position="259"/>
        <end position="273"/>
    </location>
</feature>
<feature type="region of interest" description="Disordered" evidence="1">
    <location>
        <begin position="235"/>
        <end position="281"/>
    </location>
</feature>
<dbReference type="eggNOG" id="KOG2016">
    <property type="taxonomic scope" value="Eukaryota"/>
</dbReference>
<reference evidence="3 4" key="2">
    <citation type="journal article" date="2007" name="BMC Biol.">
        <title>A 100%-complete sequence reveals unusually simple genomic features in the hot-spring red alga Cyanidioschyzon merolae.</title>
        <authorList>
            <person name="Nozaki H."/>
            <person name="Takano H."/>
            <person name="Misumi O."/>
            <person name="Terasawa K."/>
            <person name="Matsuzaki M."/>
            <person name="Maruyama S."/>
            <person name="Nishida K."/>
            <person name="Yagisawa F."/>
            <person name="Yoshida Y."/>
            <person name="Fujiwara T."/>
            <person name="Takio S."/>
            <person name="Tamura K."/>
            <person name="Chung S.J."/>
            <person name="Nakamura S."/>
            <person name="Kuroiwa H."/>
            <person name="Tanaka K."/>
            <person name="Sato N."/>
            <person name="Kuroiwa T."/>
        </authorList>
    </citation>
    <scope>NUCLEOTIDE SEQUENCE [LARGE SCALE GENOMIC DNA]</scope>
    <source>
        <strain evidence="3 4">10D</strain>
    </source>
</reference>
<dbReference type="GO" id="GO:0005737">
    <property type="term" value="C:cytoplasm"/>
    <property type="evidence" value="ECO:0007669"/>
    <property type="project" value="TreeGrafter"/>
</dbReference>
<dbReference type="InterPro" id="IPR045886">
    <property type="entry name" value="ThiF/MoeB/HesA"/>
</dbReference>
<dbReference type="Gramene" id="CMO058CT">
    <property type="protein sequence ID" value="CMO058CT"/>
    <property type="gene ID" value="CMO058C"/>
</dbReference>
<dbReference type="SUPFAM" id="SSF69572">
    <property type="entry name" value="Activating enzymes of the ubiquitin-like proteins"/>
    <property type="match status" value="2"/>
</dbReference>
<dbReference type="GO" id="GO:0045116">
    <property type="term" value="P:protein neddylation"/>
    <property type="evidence" value="ECO:0007669"/>
    <property type="project" value="TreeGrafter"/>
</dbReference>
<sequence>MSMQADSTSERFARQLPIWGDYAQRLLQRARVVVIGGTSSAAEAIKCLVLGGVGSILLADSARITPADTEGNFFLPPWTVGEWRATALLRSLVKLSPTTRFTARLGTAQTLVNEWTTLQPLSMVILTEGTTAEKQQLAKFCWYSAIPLFIVSVHGFGGSLIPQFPERVFFRSTGLRPAVHTIEYLQAIRVMNPFNALAEWCTKRFWPLQQWSPSQLAAIPWPVLVVLALQQANRSMRPENRDPRQSTNTDRATTSDGCRCTEAEEREHRHEPTEAGGALTQAALPRERQSRGAGALLVPGCFSAVSGGSASEAVSSRIERALILLRKWEPSELTSANWNMAVAALQKLRTASTDPDPRIIRESCSLRNRQLTRILEATRAFATQHGWPVFSDLGELHGDPESVHELRRLYWEQAEHDIETIWRLVRADPMEAEAPDSISKELVREVCSNLFFMKTWRTQPFYCLYEDAAVEKPQLAPPTTAAQRRAASLFLALIAHECCQELDRTQQLVRRHGADAVLLEEAQRIARLWSWPPDLIDSVRLRHLAELFAEEEHPSVPIMLGSFAAQEAIKLVIQLFEPLTTILVYDGLADKADLLHPAVAS</sequence>
<dbReference type="AlphaFoldDB" id="M1VET4"/>
<feature type="domain" description="THIF-type NAD/FAD binding fold" evidence="2">
    <location>
        <begin position="13"/>
        <end position="588"/>
    </location>
</feature>
<dbReference type="Proteomes" id="UP000007014">
    <property type="component" value="Chromosome 15"/>
</dbReference>
<dbReference type="Gene3D" id="3.40.50.12550">
    <property type="entry name" value="Ubiquitin-activating enzyme E1, inactive adenylation domain, subdomain 2"/>
    <property type="match status" value="1"/>
</dbReference>
<feature type="compositionally biased region" description="Polar residues" evidence="1">
    <location>
        <begin position="245"/>
        <end position="256"/>
    </location>
</feature>
<reference evidence="3 4" key="1">
    <citation type="journal article" date="2004" name="Nature">
        <title>Genome sequence of the ultrasmall unicellular red alga Cyanidioschyzon merolae 10D.</title>
        <authorList>
            <person name="Matsuzaki M."/>
            <person name="Misumi O."/>
            <person name="Shin-i T."/>
            <person name="Maruyama S."/>
            <person name="Takahara M."/>
            <person name="Miyagishima S."/>
            <person name="Mori T."/>
            <person name="Nishida K."/>
            <person name="Yagisawa F."/>
            <person name="Nishida K."/>
            <person name="Yoshida Y."/>
            <person name="Nishimura Y."/>
            <person name="Nakao S."/>
            <person name="Kobayashi T."/>
            <person name="Momoyama Y."/>
            <person name="Higashiyama T."/>
            <person name="Minoda A."/>
            <person name="Sano M."/>
            <person name="Nomoto H."/>
            <person name="Oishi K."/>
            <person name="Hayashi H."/>
            <person name="Ohta F."/>
            <person name="Nishizaka S."/>
            <person name="Haga S."/>
            <person name="Miura S."/>
            <person name="Morishita T."/>
            <person name="Kabeya Y."/>
            <person name="Terasawa K."/>
            <person name="Suzuki Y."/>
            <person name="Ishii Y."/>
            <person name="Asakawa S."/>
            <person name="Takano H."/>
            <person name="Ohta N."/>
            <person name="Kuroiwa H."/>
            <person name="Tanaka K."/>
            <person name="Shimizu N."/>
            <person name="Sugano S."/>
            <person name="Sato N."/>
            <person name="Nozaki H."/>
            <person name="Ogasawara N."/>
            <person name="Kohara Y."/>
            <person name="Kuroiwa T."/>
        </authorList>
    </citation>
    <scope>NUCLEOTIDE SEQUENCE [LARGE SCALE GENOMIC DNA]</scope>
    <source>
        <strain evidence="3 4">10D</strain>
    </source>
</reference>
<dbReference type="InterPro" id="IPR000594">
    <property type="entry name" value="ThiF_NAD_FAD-bd"/>
</dbReference>
<name>M1VET4_CYAM1</name>
<dbReference type="Pfam" id="PF00899">
    <property type="entry name" value="ThiF"/>
    <property type="match status" value="1"/>
</dbReference>
<dbReference type="GO" id="GO:0019781">
    <property type="term" value="F:NEDD8 activating enzyme activity"/>
    <property type="evidence" value="ECO:0007669"/>
    <property type="project" value="TreeGrafter"/>
</dbReference>
<organism evidence="3 4">
    <name type="scientific">Cyanidioschyzon merolae (strain NIES-3377 / 10D)</name>
    <name type="common">Unicellular red alga</name>
    <dbReference type="NCBI Taxonomy" id="280699"/>
    <lineage>
        <taxon>Eukaryota</taxon>
        <taxon>Rhodophyta</taxon>
        <taxon>Bangiophyceae</taxon>
        <taxon>Cyanidiales</taxon>
        <taxon>Cyanidiaceae</taxon>
        <taxon>Cyanidioschyzon</taxon>
    </lineage>
</organism>
<accession>M1VET4</accession>
<dbReference type="STRING" id="280699.M1VET4"/>
<evidence type="ECO:0000313" key="3">
    <source>
        <dbReference type="EMBL" id="BAM81442.1"/>
    </source>
</evidence>
<dbReference type="PANTHER" id="PTHR10953:SF29">
    <property type="entry name" value="NEDD8-ACTIVATING ENZYME E1 REGULATORY SUBUNIT"/>
    <property type="match status" value="1"/>
</dbReference>
<dbReference type="GeneID" id="16995536"/>
<evidence type="ECO:0000313" key="4">
    <source>
        <dbReference type="Proteomes" id="UP000007014"/>
    </source>
</evidence>
<dbReference type="PANTHER" id="PTHR10953">
    <property type="entry name" value="UBIQUITIN-ACTIVATING ENZYME E1"/>
    <property type="match status" value="1"/>
</dbReference>
<dbReference type="OrthoDB" id="1708823at2759"/>
<evidence type="ECO:0000259" key="2">
    <source>
        <dbReference type="Pfam" id="PF00899"/>
    </source>
</evidence>
<dbReference type="KEGG" id="cme:CYME_CMO058C"/>
<dbReference type="RefSeq" id="XP_005537478.1">
    <property type="nucleotide sequence ID" value="XM_005537421.1"/>
</dbReference>
<dbReference type="HOGENOM" id="CLU_454453_0_0_1"/>
<gene>
    <name evidence="3" type="ORF">CYME_CMO058C</name>
</gene>
<dbReference type="Gene3D" id="3.40.50.720">
    <property type="entry name" value="NAD(P)-binding Rossmann-like Domain"/>
    <property type="match status" value="1"/>
</dbReference>
<protein>
    <submittedName>
        <fullName evidence="3">Rub1-activating enzyme E1 N subunit</fullName>
    </submittedName>
</protein>
<dbReference type="EMBL" id="AP006497">
    <property type="protein sequence ID" value="BAM81442.1"/>
    <property type="molecule type" value="Genomic_DNA"/>
</dbReference>
<dbReference type="InterPro" id="IPR035985">
    <property type="entry name" value="Ubiquitin-activating_enz"/>
</dbReference>